<dbReference type="GO" id="GO:0005005">
    <property type="term" value="F:transmembrane-ephrin receptor activity"/>
    <property type="evidence" value="ECO:0007669"/>
    <property type="project" value="TreeGrafter"/>
</dbReference>
<dbReference type="Pfam" id="PF01030">
    <property type="entry name" value="Recep_L_domain"/>
    <property type="match status" value="1"/>
</dbReference>
<evidence type="ECO:0000259" key="19">
    <source>
        <dbReference type="PROSITE" id="PS50011"/>
    </source>
</evidence>
<keyword evidence="13 21" id="KW-0675">Receptor</keyword>
<evidence type="ECO:0000256" key="17">
    <source>
        <dbReference type="SAM" id="MobiDB-lite"/>
    </source>
</evidence>
<dbReference type="PROSITE" id="PS50011">
    <property type="entry name" value="PROTEIN_KINASE_DOM"/>
    <property type="match status" value="1"/>
</dbReference>
<evidence type="ECO:0000256" key="16">
    <source>
        <dbReference type="PROSITE-ProRule" id="PRU10141"/>
    </source>
</evidence>
<name>A0AAV4HRM3_9GAST</name>
<evidence type="ECO:0000256" key="1">
    <source>
        <dbReference type="ARBA" id="ARBA00004479"/>
    </source>
</evidence>
<evidence type="ECO:0000256" key="4">
    <source>
        <dbReference type="ARBA" id="ARBA00022679"/>
    </source>
</evidence>
<dbReference type="SUPFAM" id="SSF56112">
    <property type="entry name" value="Protein kinase-like (PK-like)"/>
    <property type="match status" value="1"/>
</dbReference>
<dbReference type="InterPro" id="IPR036941">
    <property type="entry name" value="Rcpt_L-dom_sf"/>
</dbReference>
<dbReference type="Gene3D" id="3.30.200.20">
    <property type="entry name" value="Phosphorylase Kinase, domain 1"/>
    <property type="match status" value="1"/>
</dbReference>
<dbReference type="Pfam" id="PF00041">
    <property type="entry name" value="fn3"/>
    <property type="match status" value="1"/>
</dbReference>
<feature type="compositionally biased region" description="Polar residues" evidence="17">
    <location>
        <begin position="501"/>
        <end position="517"/>
    </location>
</feature>
<keyword evidence="3" id="KW-0597">Phosphoprotein</keyword>
<keyword evidence="14" id="KW-0325">Glycoprotein</keyword>
<dbReference type="InterPro" id="IPR001245">
    <property type="entry name" value="Ser-Thr/Tyr_kinase_cat_dom"/>
</dbReference>
<dbReference type="InterPro" id="IPR013783">
    <property type="entry name" value="Ig-like_fold"/>
</dbReference>
<dbReference type="GO" id="GO:0007411">
    <property type="term" value="P:axon guidance"/>
    <property type="evidence" value="ECO:0007669"/>
    <property type="project" value="TreeGrafter"/>
</dbReference>
<dbReference type="InterPro" id="IPR050449">
    <property type="entry name" value="Ephrin_rcpt_TKs"/>
</dbReference>
<evidence type="ECO:0000313" key="22">
    <source>
        <dbReference type="Proteomes" id="UP000762676"/>
    </source>
</evidence>
<evidence type="ECO:0000256" key="11">
    <source>
        <dbReference type="ARBA" id="ARBA00023136"/>
    </source>
</evidence>
<dbReference type="Gene3D" id="2.60.40.10">
    <property type="entry name" value="Immunoglobulins"/>
    <property type="match status" value="4"/>
</dbReference>
<feature type="domain" description="Fibronectin type-III" evidence="20">
    <location>
        <begin position="336"/>
        <end position="431"/>
    </location>
</feature>
<keyword evidence="4" id="KW-0808">Transferase</keyword>
<feature type="domain" description="Fibronectin type-III" evidence="20">
    <location>
        <begin position="592"/>
        <end position="691"/>
    </location>
</feature>
<comment type="caution">
    <text evidence="21">The sequence shown here is derived from an EMBL/GenBank/DDBJ whole genome shotgun (WGS) entry which is preliminary data.</text>
</comment>
<accession>A0AAV4HRM3</accession>
<keyword evidence="6" id="KW-0677">Repeat</keyword>
<reference evidence="21 22" key="1">
    <citation type="journal article" date="2021" name="Elife">
        <title>Chloroplast acquisition without the gene transfer in kleptoplastic sea slugs, Plakobranchus ocellatus.</title>
        <authorList>
            <person name="Maeda T."/>
            <person name="Takahashi S."/>
            <person name="Yoshida T."/>
            <person name="Shimamura S."/>
            <person name="Takaki Y."/>
            <person name="Nagai Y."/>
            <person name="Toyoda A."/>
            <person name="Suzuki Y."/>
            <person name="Arimoto A."/>
            <person name="Ishii H."/>
            <person name="Satoh N."/>
            <person name="Nishiyama T."/>
            <person name="Hasebe M."/>
            <person name="Maruyama T."/>
            <person name="Minagawa J."/>
            <person name="Obokata J."/>
            <person name="Shigenobu S."/>
        </authorList>
    </citation>
    <scope>NUCLEOTIDE SEQUENCE [LARGE SCALE GENOMIC DNA]</scope>
</reference>
<evidence type="ECO:0000256" key="15">
    <source>
        <dbReference type="ARBA" id="ARBA00051243"/>
    </source>
</evidence>
<evidence type="ECO:0000256" key="10">
    <source>
        <dbReference type="ARBA" id="ARBA00022989"/>
    </source>
</evidence>
<evidence type="ECO:0000256" key="6">
    <source>
        <dbReference type="ARBA" id="ARBA00022737"/>
    </source>
</evidence>
<dbReference type="InterPro" id="IPR003961">
    <property type="entry name" value="FN3_dom"/>
</dbReference>
<feature type="domain" description="Fibronectin type-III" evidence="20">
    <location>
        <begin position="214"/>
        <end position="332"/>
    </location>
</feature>
<keyword evidence="10 18" id="KW-1133">Transmembrane helix</keyword>
<feature type="transmembrane region" description="Helical" evidence="18">
    <location>
        <begin position="697"/>
        <end position="723"/>
    </location>
</feature>
<dbReference type="SMART" id="SM00060">
    <property type="entry name" value="FN3"/>
    <property type="match status" value="3"/>
</dbReference>
<comment type="catalytic activity">
    <reaction evidence="15">
        <text>L-tyrosyl-[protein] + ATP = O-phospho-L-tyrosyl-[protein] + ADP + H(+)</text>
        <dbReference type="Rhea" id="RHEA:10596"/>
        <dbReference type="Rhea" id="RHEA-COMP:10136"/>
        <dbReference type="Rhea" id="RHEA-COMP:20101"/>
        <dbReference type="ChEBI" id="CHEBI:15378"/>
        <dbReference type="ChEBI" id="CHEBI:30616"/>
        <dbReference type="ChEBI" id="CHEBI:46858"/>
        <dbReference type="ChEBI" id="CHEBI:61978"/>
        <dbReference type="ChEBI" id="CHEBI:456216"/>
        <dbReference type="EC" id="2.7.10.1"/>
    </reaction>
</comment>
<keyword evidence="9 16" id="KW-0067">ATP-binding</keyword>
<evidence type="ECO:0000256" key="9">
    <source>
        <dbReference type="ARBA" id="ARBA00022840"/>
    </source>
</evidence>
<keyword evidence="11 18" id="KW-0472">Membrane</keyword>
<keyword evidence="8 21" id="KW-0418">Kinase</keyword>
<proteinExistence type="predicted"/>
<dbReference type="PANTHER" id="PTHR46877:SF14">
    <property type="entry name" value="RECEPTOR PROTEIN-TYROSINE KINASE"/>
    <property type="match status" value="1"/>
</dbReference>
<dbReference type="InterPro" id="IPR000494">
    <property type="entry name" value="Rcpt_L-dom"/>
</dbReference>
<sequence length="870" mass="99000">MCEKLFDRRCLTDKDCSKMGLVLYKGTNGQNKCLKTCPANYAVELNSVSGLKTCAPCSGPCPKECKGDRITSIQEAQALTGCSKINGNLTIQIYKAVGNVADEMLKGLGEIKEITGKLHVHNSYLLLNLFFLKNLEIIHGQNETESLRVVSNENLEELFQEDKMKIMKIHNRAFFDGNKKLCESKIEDFKKYLNLSDAMVFQGTNGDKMPCAKARLNLTIKKITHESAALQWNQSEGDHRRVLSYIINYKEIKDKFVDVNIYQGRDACSEEFWMTMEKTLTEDEMGKDKELQATISELKPFTTYAVYIQAYTLSTASHQGMTQVETFTTNPWDPSKPKDVEVLAEGPHELRVKWTKPKKPNGIIDHYVVLYQREELNQKEFDKRDYCRHPVVSSKKKEKEKLDEKEKYLNASNSNCCACPKPQSEIDAEAKKQQMEIYFEDFLHGSLYCKRYNELPFKLDEKLESLTLDELSHLQLNLDNYKNLSAKDSKGLQTYSVPLQKQEATQDSMPGKPSSTSEGDKPSKNETVVGGPMEVIVNDTEIVLTKLEHFREYSIMVRACHKANPETYEKLCSALAITQGRTEPLAKFDKINTTSIEVSRVTNKSSEVIIKWGLPSNPNGLTVKFMLLYKPTNQENAGWYEMCISMREYYKHNGYRLTGLAPGNWTFKIQPISLGGDGSPTQEKYFYIPHPPGEEKWPIGTIIAIVLPFLLVIVTLTMCLCYFKQRFRKEDMTVISQNMNYIPSEPGYTMDKWEVDRSKIKTIREIGQGSFGMVYEGIATGLGDDPNEEIRVAVKTVNDRAGFNDRREFLKEATTMKAFDCYHVVKLLGVVSTGQPALVIMELMALGDLKNYLREHRPDEVNIGSIVTRC</sequence>
<dbReference type="SUPFAM" id="SSF49265">
    <property type="entry name" value="Fibronectin type III"/>
    <property type="match status" value="2"/>
</dbReference>
<feature type="binding site" evidence="16">
    <location>
        <position position="795"/>
    </location>
    <ligand>
        <name>ATP</name>
        <dbReference type="ChEBI" id="CHEBI:30616"/>
    </ligand>
</feature>
<feature type="domain" description="Protein kinase" evidence="19">
    <location>
        <begin position="760"/>
        <end position="870"/>
    </location>
</feature>
<dbReference type="SMART" id="SM00219">
    <property type="entry name" value="TyrKc"/>
    <property type="match status" value="1"/>
</dbReference>
<dbReference type="Proteomes" id="UP000762676">
    <property type="component" value="Unassembled WGS sequence"/>
</dbReference>
<evidence type="ECO:0000259" key="20">
    <source>
        <dbReference type="PROSITE" id="PS50853"/>
    </source>
</evidence>
<evidence type="ECO:0000256" key="5">
    <source>
        <dbReference type="ARBA" id="ARBA00022692"/>
    </source>
</evidence>
<keyword evidence="12" id="KW-0829">Tyrosine-protein kinase</keyword>
<dbReference type="PROSITE" id="PS00107">
    <property type="entry name" value="PROTEIN_KINASE_ATP"/>
    <property type="match status" value="1"/>
</dbReference>
<dbReference type="CDD" id="cd00063">
    <property type="entry name" value="FN3"/>
    <property type="match status" value="3"/>
</dbReference>
<dbReference type="InterPro" id="IPR000719">
    <property type="entry name" value="Prot_kinase_dom"/>
</dbReference>
<dbReference type="GO" id="GO:0005886">
    <property type="term" value="C:plasma membrane"/>
    <property type="evidence" value="ECO:0007669"/>
    <property type="project" value="TreeGrafter"/>
</dbReference>
<dbReference type="EC" id="2.7.10.1" evidence="2"/>
<comment type="subcellular location">
    <subcellularLocation>
        <location evidence="1">Membrane</location>
        <topology evidence="1">Single-pass type I membrane protein</topology>
    </subcellularLocation>
</comment>
<keyword evidence="22" id="KW-1185">Reference proteome</keyword>
<dbReference type="AlphaFoldDB" id="A0AAV4HRM3"/>
<dbReference type="PROSITE" id="PS50853">
    <property type="entry name" value="FN3"/>
    <property type="match status" value="3"/>
</dbReference>
<dbReference type="InterPro" id="IPR036116">
    <property type="entry name" value="FN3_sf"/>
</dbReference>
<evidence type="ECO:0000256" key="8">
    <source>
        <dbReference type="ARBA" id="ARBA00022777"/>
    </source>
</evidence>
<dbReference type="GO" id="GO:0030425">
    <property type="term" value="C:dendrite"/>
    <property type="evidence" value="ECO:0007669"/>
    <property type="project" value="TreeGrafter"/>
</dbReference>
<dbReference type="Pfam" id="PF07714">
    <property type="entry name" value="PK_Tyr_Ser-Thr"/>
    <property type="match status" value="1"/>
</dbReference>
<feature type="region of interest" description="Disordered" evidence="17">
    <location>
        <begin position="501"/>
        <end position="528"/>
    </location>
</feature>
<dbReference type="PANTHER" id="PTHR46877">
    <property type="entry name" value="EPH RECEPTOR A5"/>
    <property type="match status" value="1"/>
</dbReference>
<dbReference type="SUPFAM" id="SSF52058">
    <property type="entry name" value="L domain-like"/>
    <property type="match status" value="1"/>
</dbReference>
<dbReference type="InterPro" id="IPR011009">
    <property type="entry name" value="Kinase-like_dom_sf"/>
</dbReference>
<evidence type="ECO:0000256" key="7">
    <source>
        <dbReference type="ARBA" id="ARBA00022741"/>
    </source>
</evidence>
<evidence type="ECO:0000256" key="12">
    <source>
        <dbReference type="ARBA" id="ARBA00023137"/>
    </source>
</evidence>
<keyword evidence="5 18" id="KW-0812">Transmembrane</keyword>
<dbReference type="EMBL" id="BMAT01005834">
    <property type="protein sequence ID" value="GFS00360.1"/>
    <property type="molecule type" value="Genomic_DNA"/>
</dbReference>
<gene>
    <name evidence="21" type="ORF">ElyMa_002812500</name>
</gene>
<evidence type="ECO:0000256" key="13">
    <source>
        <dbReference type="ARBA" id="ARBA00023170"/>
    </source>
</evidence>
<dbReference type="InterPro" id="IPR020635">
    <property type="entry name" value="Tyr_kinase_cat_dom"/>
</dbReference>
<keyword evidence="7 16" id="KW-0547">Nucleotide-binding</keyword>
<evidence type="ECO:0000256" key="18">
    <source>
        <dbReference type="SAM" id="Phobius"/>
    </source>
</evidence>
<evidence type="ECO:0000313" key="21">
    <source>
        <dbReference type="EMBL" id="GFS00360.1"/>
    </source>
</evidence>
<dbReference type="GO" id="GO:0005524">
    <property type="term" value="F:ATP binding"/>
    <property type="evidence" value="ECO:0007669"/>
    <property type="project" value="UniProtKB-UniRule"/>
</dbReference>
<organism evidence="21 22">
    <name type="scientific">Elysia marginata</name>
    <dbReference type="NCBI Taxonomy" id="1093978"/>
    <lineage>
        <taxon>Eukaryota</taxon>
        <taxon>Metazoa</taxon>
        <taxon>Spiralia</taxon>
        <taxon>Lophotrochozoa</taxon>
        <taxon>Mollusca</taxon>
        <taxon>Gastropoda</taxon>
        <taxon>Heterobranchia</taxon>
        <taxon>Euthyneura</taxon>
        <taxon>Panpulmonata</taxon>
        <taxon>Sacoglossa</taxon>
        <taxon>Placobranchoidea</taxon>
        <taxon>Plakobranchidae</taxon>
        <taxon>Elysia</taxon>
    </lineage>
</organism>
<dbReference type="FunFam" id="3.30.200.20:FF:000026">
    <property type="entry name" value="Tyrosine-protein kinase receptor"/>
    <property type="match status" value="1"/>
</dbReference>
<protein>
    <recommendedName>
        <fullName evidence="2">receptor protein-tyrosine kinase</fullName>
        <ecNumber evidence="2">2.7.10.1</ecNumber>
    </recommendedName>
</protein>
<dbReference type="Gene3D" id="3.80.20.20">
    <property type="entry name" value="Receptor L-domain"/>
    <property type="match status" value="1"/>
</dbReference>
<evidence type="ECO:0000256" key="14">
    <source>
        <dbReference type="ARBA" id="ARBA00023180"/>
    </source>
</evidence>
<evidence type="ECO:0000256" key="2">
    <source>
        <dbReference type="ARBA" id="ARBA00011902"/>
    </source>
</evidence>
<evidence type="ECO:0000256" key="3">
    <source>
        <dbReference type="ARBA" id="ARBA00022553"/>
    </source>
</evidence>
<dbReference type="InterPro" id="IPR017441">
    <property type="entry name" value="Protein_kinase_ATP_BS"/>
</dbReference>